<keyword evidence="3" id="KW-0813">Transport</keyword>
<dbReference type="InterPro" id="IPR020846">
    <property type="entry name" value="MFS_dom"/>
</dbReference>
<dbReference type="AlphaFoldDB" id="W4LDR3"/>
<feature type="transmembrane region" description="Helical" evidence="8">
    <location>
        <begin position="278"/>
        <end position="298"/>
    </location>
</feature>
<feature type="transmembrane region" description="Helical" evidence="8">
    <location>
        <begin position="52"/>
        <end position="74"/>
    </location>
</feature>
<dbReference type="PANTHER" id="PTHR42718">
    <property type="entry name" value="MAJOR FACILITATOR SUPERFAMILY MULTIDRUG TRANSPORTER MFSC"/>
    <property type="match status" value="1"/>
</dbReference>
<evidence type="ECO:0000313" key="11">
    <source>
        <dbReference type="Proteomes" id="UP000019141"/>
    </source>
</evidence>
<feature type="transmembrane region" description="Helical" evidence="8">
    <location>
        <begin position="12"/>
        <end position="32"/>
    </location>
</feature>
<evidence type="ECO:0000256" key="2">
    <source>
        <dbReference type="ARBA" id="ARBA00008537"/>
    </source>
</evidence>
<feature type="transmembrane region" description="Helical" evidence="8">
    <location>
        <begin position="235"/>
        <end position="257"/>
    </location>
</feature>
<feature type="transmembrane region" description="Helical" evidence="8">
    <location>
        <begin position="369"/>
        <end position="388"/>
    </location>
</feature>
<evidence type="ECO:0000313" key="10">
    <source>
        <dbReference type="EMBL" id="ETW96233.1"/>
    </source>
</evidence>
<dbReference type="NCBIfam" id="TIGR00711">
    <property type="entry name" value="efflux_EmrB"/>
    <property type="match status" value="1"/>
</dbReference>
<feature type="transmembrane region" description="Helical" evidence="8">
    <location>
        <begin position="108"/>
        <end position="130"/>
    </location>
</feature>
<organism evidence="10 11">
    <name type="scientific">Entotheonella factor</name>
    <dbReference type="NCBI Taxonomy" id="1429438"/>
    <lineage>
        <taxon>Bacteria</taxon>
        <taxon>Pseudomonadati</taxon>
        <taxon>Nitrospinota/Tectimicrobiota group</taxon>
        <taxon>Candidatus Tectimicrobiota</taxon>
        <taxon>Candidatus Entotheonellia</taxon>
        <taxon>Candidatus Entotheonellales</taxon>
        <taxon>Candidatus Entotheonellaceae</taxon>
        <taxon>Candidatus Entotheonella</taxon>
    </lineage>
</organism>
<reference evidence="10 11" key="1">
    <citation type="journal article" date="2014" name="Nature">
        <title>An environmental bacterial taxon with a large and distinct metabolic repertoire.</title>
        <authorList>
            <person name="Wilson M.C."/>
            <person name="Mori T."/>
            <person name="Ruckert C."/>
            <person name="Uria A.R."/>
            <person name="Helf M.J."/>
            <person name="Takada K."/>
            <person name="Gernert C."/>
            <person name="Steffens U.A."/>
            <person name="Heycke N."/>
            <person name="Schmitt S."/>
            <person name="Rinke C."/>
            <person name="Helfrich E.J."/>
            <person name="Brachmann A.O."/>
            <person name="Gurgui C."/>
            <person name="Wakimoto T."/>
            <person name="Kracht M."/>
            <person name="Crusemann M."/>
            <person name="Hentschel U."/>
            <person name="Abe I."/>
            <person name="Matsunaga S."/>
            <person name="Kalinowski J."/>
            <person name="Takeyama H."/>
            <person name="Piel J."/>
        </authorList>
    </citation>
    <scope>NUCLEOTIDE SEQUENCE [LARGE SCALE GENOMIC DNA]</scope>
    <source>
        <strain evidence="11">TSY1</strain>
    </source>
</reference>
<feature type="transmembrane region" description="Helical" evidence="8">
    <location>
        <begin position="142"/>
        <end position="163"/>
    </location>
</feature>
<dbReference type="GO" id="GO:0005886">
    <property type="term" value="C:plasma membrane"/>
    <property type="evidence" value="ECO:0007669"/>
    <property type="project" value="UniProtKB-SubCell"/>
</dbReference>
<dbReference type="InterPro" id="IPR036259">
    <property type="entry name" value="MFS_trans_sf"/>
</dbReference>
<feature type="domain" description="Major facilitator superfamily (MFS) profile" evidence="9">
    <location>
        <begin position="17"/>
        <end position="389"/>
    </location>
</feature>
<evidence type="ECO:0000256" key="5">
    <source>
        <dbReference type="ARBA" id="ARBA00022692"/>
    </source>
</evidence>
<gene>
    <name evidence="10" type="ORF">ETSY1_27435</name>
</gene>
<evidence type="ECO:0000256" key="8">
    <source>
        <dbReference type="SAM" id="Phobius"/>
    </source>
</evidence>
<evidence type="ECO:0000256" key="1">
    <source>
        <dbReference type="ARBA" id="ARBA00004651"/>
    </source>
</evidence>
<feature type="transmembrane region" description="Helical" evidence="8">
    <location>
        <begin position="83"/>
        <end position="102"/>
    </location>
</feature>
<feature type="non-terminal residue" evidence="10">
    <location>
        <position position="389"/>
    </location>
</feature>
<protein>
    <recommendedName>
        <fullName evidence="9">Major facilitator superfamily (MFS) profile domain-containing protein</fullName>
    </recommendedName>
</protein>
<keyword evidence="6 8" id="KW-1133">Transmembrane helix</keyword>
<feature type="transmembrane region" description="Helical" evidence="8">
    <location>
        <begin position="310"/>
        <end position="331"/>
    </location>
</feature>
<name>W4LDR3_ENTF1</name>
<dbReference type="InterPro" id="IPR004638">
    <property type="entry name" value="EmrB-like"/>
</dbReference>
<feature type="transmembrane region" description="Helical" evidence="8">
    <location>
        <begin position="169"/>
        <end position="192"/>
    </location>
</feature>
<dbReference type="Gene3D" id="1.20.1250.20">
    <property type="entry name" value="MFS general substrate transporter like domains"/>
    <property type="match status" value="1"/>
</dbReference>
<evidence type="ECO:0000256" key="3">
    <source>
        <dbReference type="ARBA" id="ARBA00022448"/>
    </source>
</evidence>
<dbReference type="PROSITE" id="PS00217">
    <property type="entry name" value="SUGAR_TRANSPORT_2"/>
    <property type="match status" value="1"/>
</dbReference>
<dbReference type="PROSITE" id="PS50850">
    <property type="entry name" value="MFS"/>
    <property type="match status" value="1"/>
</dbReference>
<dbReference type="PANTHER" id="PTHR42718:SF9">
    <property type="entry name" value="MAJOR FACILITATOR SUPERFAMILY MULTIDRUG TRANSPORTER MFSC"/>
    <property type="match status" value="1"/>
</dbReference>
<dbReference type="GO" id="GO:0022857">
    <property type="term" value="F:transmembrane transporter activity"/>
    <property type="evidence" value="ECO:0007669"/>
    <property type="project" value="InterPro"/>
</dbReference>
<evidence type="ECO:0000259" key="9">
    <source>
        <dbReference type="PROSITE" id="PS50850"/>
    </source>
</evidence>
<dbReference type="SUPFAM" id="SSF103473">
    <property type="entry name" value="MFS general substrate transporter"/>
    <property type="match status" value="1"/>
</dbReference>
<dbReference type="PRINTS" id="PR01036">
    <property type="entry name" value="TCRTETB"/>
</dbReference>
<dbReference type="EMBL" id="AZHW01000816">
    <property type="protein sequence ID" value="ETW96233.1"/>
    <property type="molecule type" value="Genomic_DNA"/>
</dbReference>
<keyword evidence="5 8" id="KW-0812">Transmembrane</keyword>
<dbReference type="Gene3D" id="1.20.1720.10">
    <property type="entry name" value="Multidrug resistance protein D"/>
    <property type="match status" value="1"/>
</dbReference>
<comment type="similarity">
    <text evidence="2">Belongs to the major facilitator superfamily. EmrB family.</text>
</comment>
<dbReference type="HOGENOM" id="CLU_000960_28_0_7"/>
<comment type="caution">
    <text evidence="10">The sequence shown here is derived from an EMBL/GenBank/DDBJ whole genome shotgun (WGS) entry which is preliminary data.</text>
</comment>
<comment type="subcellular location">
    <subcellularLocation>
        <location evidence="1">Cell membrane</location>
        <topology evidence="1">Multi-pass membrane protein</topology>
    </subcellularLocation>
</comment>
<dbReference type="Proteomes" id="UP000019141">
    <property type="component" value="Unassembled WGS sequence"/>
</dbReference>
<evidence type="ECO:0000256" key="6">
    <source>
        <dbReference type="ARBA" id="ARBA00022989"/>
    </source>
</evidence>
<keyword evidence="11" id="KW-1185">Reference proteome</keyword>
<proteinExistence type="inferred from homology"/>
<keyword evidence="4" id="KW-1003">Cell membrane</keyword>
<feature type="transmembrane region" description="Helical" evidence="8">
    <location>
        <begin position="338"/>
        <end position="357"/>
    </location>
</feature>
<accession>W4LDR3</accession>
<dbReference type="InterPro" id="IPR011701">
    <property type="entry name" value="MFS"/>
</dbReference>
<evidence type="ECO:0000256" key="4">
    <source>
        <dbReference type="ARBA" id="ARBA00022475"/>
    </source>
</evidence>
<evidence type="ECO:0000256" key="7">
    <source>
        <dbReference type="ARBA" id="ARBA00023136"/>
    </source>
</evidence>
<keyword evidence="7 8" id="KW-0472">Membrane</keyword>
<feature type="transmembrane region" description="Helical" evidence="8">
    <location>
        <begin position="204"/>
        <end position="223"/>
    </location>
</feature>
<sequence>MQSTMTATRAPAGKWVIAGTVVLGSFVSVMDISIVNVAMPQMISTFGVSLDAITWVAVAYSISEIILVTMSAWLSRLLGRKRFFVMSFMVFTAASILCGLARSLEMMIVARILQGIGGGGLIPVAQAIMLETFPEEERGMAMAIYSMGITVAPAVGPIVGGWLTDQYGWPWIFYINLPLGILGTVLSIVVLSDPPHMQRGLARIDVIGIVLLAVGLTALQLVLERGERENWFDSSFIVWMTVLTLVTLAVLVVWELITEEPVINLRLLKNIPFTSGSILALLFGITLFGSTFMLPLFLQRLQGYSVMDSGLVQLPRTLIMLVVTPIIGRLYNYMDSRLLISIGVALMMWGYIDMSGFNLETSFMRMLPGFLLTGAGMSLGALGDSYAFN</sequence>
<dbReference type="Pfam" id="PF07690">
    <property type="entry name" value="MFS_1"/>
    <property type="match status" value="1"/>
</dbReference>
<dbReference type="InterPro" id="IPR005829">
    <property type="entry name" value="Sugar_transporter_CS"/>
</dbReference>